<name>A0A2T6AHC0_9FLAO</name>
<keyword evidence="3 5" id="KW-0808">Transferase</keyword>
<dbReference type="Proteomes" id="UP000244174">
    <property type="component" value="Unassembled WGS sequence"/>
</dbReference>
<feature type="domain" description="Methyltransferase type 11" evidence="4">
    <location>
        <begin position="46"/>
        <end position="134"/>
    </location>
</feature>
<evidence type="ECO:0000313" key="5">
    <source>
        <dbReference type="EMBL" id="PTX43218.1"/>
    </source>
</evidence>
<dbReference type="GO" id="GO:0008757">
    <property type="term" value="F:S-adenosylmethionine-dependent methyltransferase activity"/>
    <property type="evidence" value="ECO:0007669"/>
    <property type="project" value="InterPro"/>
</dbReference>
<evidence type="ECO:0000256" key="2">
    <source>
        <dbReference type="ARBA" id="ARBA00022603"/>
    </source>
</evidence>
<dbReference type="PANTHER" id="PTHR44942:SF4">
    <property type="entry name" value="METHYLTRANSFERASE TYPE 11 DOMAIN-CONTAINING PROTEIN"/>
    <property type="match status" value="1"/>
</dbReference>
<evidence type="ECO:0000256" key="3">
    <source>
        <dbReference type="ARBA" id="ARBA00022679"/>
    </source>
</evidence>
<sequence>MVNKIYVLKDNFSSRSKEYSKYRPTYPAEVYEFLKLHLHARQTAWDCGTGNGQVAVELSEFFTRVEATDISENQIKNAPKKENIRYSIQPAEKTNFSDNQFDLIISAQAVHWFDFKKFYQEVERCLKLDGHIVIMGYGLFRSNPETNLVIADFYRNIIGPYWDEERKYLDDDYQSIPFPFIEISAPQFVQTYHWKIEHLLGYLRTWSAVKHYENKKGQDPVSIIEPALRRAFGKKNEVIFPILFRMGKMGSSA</sequence>
<dbReference type="Gene3D" id="3.40.50.150">
    <property type="entry name" value="Vaccinia Virus protein VP39"/>
    <property type="match status" value="1"/>
</dbReference>
<dbReference type="GO" id="GO:0032259">
    <property type="term" value="P:methylation"/>
    <property type="evidence" value="ECO:0007669"/>
    <property type="project" value="UniProtKB-KW"/>
</dbReference>
<keyword evidence="6" id="KW-1185">Reference proteome</keyword>
<dbReference type="EMBL" id="QBKQ01000002">
    <property type="protein sequence ID" value="PTX43218.1"/>
    <property type="molecule type" value="Genomic_DNA"/>
</dbReference>
<dbReference type="PANTHER" id="PTHR44942">
    <property type="entry name" value="METHYLTRANSF_11 DOMAIN-CONTAINING PROTEIN"/>
    <property type="match status" value="1"/>
</dbReference>
<proteinExistence type="inferred from homology"/>
<dbReference type="InterPro" id="IPR013216">
    <property type="entry name" value="Methyltransf_11"/>
</dbReference>
<comment type="similarity">
    <text evidence="1">Belongs to the methyltransferase superfamily.</text>
</comment>
<protein>
    <submittedName>
        <fullName evidence="5">Methyltransferase family protein</fullName>
    </submittedName>
</protein>
<dbReference type="InterPro" id="IPR029063">
    <property type="entry name" value="SAM-dependent_MTases_sf"/>
</dbReference>
<dbReference type="AlphaFoldDB" id="A0A2T6AHC0"/>
<evidence type="ECO:0000313" key="6">
    <source>
        <dbReference type="Proteomes" id="UP000244174"/>
    </source>
</evidence>
<evidence type="ECO:0000259" key="4">
    <source>
        <dbReference type="Pfam" id="PF08241"/>
    </source>
</evidence>
<dbReference type="CDD" id="cd02440">
    <property type="entry name" value="AdoMet_MTases"/>
    <property type="match status" value="1"/>
</dbReference>
<organism evidence="5 6">
    <name type="scientific">Christiangramia gaetbulicola</name>
    <dbReference type="NCBI Taxonomy" id="703340"/>
    <lineage>
        <taxon>Bacteria</taxon>
        <taxon>Pseudomonadati</taxon>
        <taxon>Bacteroidota</taxon>
        <taxon>Flavobacteriia</taxon>
        <taxon>Flavobacteriales</taxon>
        <taxon>Flavobacteriaceae</taxon>
        <taxon>Christiangramia</taxon>
    </lineage>
</organism>
<keyword evidence="2 5" id="KW-0489">Methyltransferase</keyword>
<comment type="caution">
    <text evidence="5">The sequence shown here is derived from an EMBL/GenBank/DDBJ whole genome shotgun (WGS) entry which is preliminary data.</text>
</comment>
<evidence type="ECO:0000256" key="1">
    <source>
        <dbReference type="ARBA" id="ARBA00008361"/>
    </source>
</evidence>
<reference evidence="5 6" key="1">
    <citation type="submission" date="2018-04" db="EMBL/GenBank/DDBJ databases">
        <title>Genomic Encyclopedia of Archaeal and Bacterial Type Strains, Phase II (KMG-II): from individual species to whole genera.</title>
        <authorList>
            <person name="Goeker M."/>
        </authorList>
    </citation>
    <scope>NUCLEOTIDE SEQUENCE [LARGE SCALE GENOMIC DNA]</scope>
    <source>
        <strain evidence="5 6">DSM 23082</strain>
    </source>
</reference>
<accession>A0A2T6AHC0</accession>
<gene>
    <name evidence="5" type="ORF">C8P64_1744</name>
</gene>
<dbReference type="SUPFAM" id="SSF53335">
    <property type="entry name" value="S-adenosyl-L-methionine-dependent methyltransferases"/>
    <property type="match status" value="1"/>
</dbReference>
<dbReference type="InterPro" id="IPR051052">
    <property type="entry name" value="Diverse_substrate_MTase"/>
</dbReference>
<dbReference type="Pfam" id="PF08241">
    <property type="entry name" value="Methyltransf_11"/>
    <property type="match status" value="1"/>
</dbReference>